<dbReference type="RefSeq" id="WP_222675827.1">
    <property type="nucleotide sequence ID" value="NZ_JABUKH010000034.1"/>
</dbReference>
<protein>
    <submittedName>
        <fullName evidence="2">Uncharacterized protein</fullName>
    </submittedName>
</protein>
<evidence type="ECO:0000313" key="3">
    <source>
        <dbReference type="Proteomes" id="UP000182054"/>
    </source>
</evidence>
<proteinExistence type="predicted"/>
<gene>
    <name evidence="2" type="ORF">SAMN05444374_12324</name>
</gene>
<organism evidence="2 3">
    <name type="scientific">Rhodococcoides kroppenstedtii</name>
    <dbReference type="NCBI Taxonomy" id="293050"/>
    <lineage>
        <taxon>Bacteria</taxon>
        <taxon>Bacillati</taxon>
        <taxon>Actinomycetota</taxon>
        <taxon>Actinomycetes</taxon>
        <taxon>Mycobacteriales</taxon>
        <taxon>Nocardiaceae</taxon>
        <taxon>Rhodococcoides</taxon>
    </lineage>
</organism>
<reference evidence="2 3" key="1">
    <citation type="submission" date="2016-10" db="EMBL/GenBank/DDBJ databases">
        <authorList>
            <person name="de Groot N.N."/>
        </authorList>
    </citation>
    <scope>NUCLEOTIDE SEQUENCE [LARGE SCALE GENOMIC DNA]</scope>
    <source>
        <strain evidence="2 3">DSM 44908</strain>
    </source>
</reference>
<evidence type="ECO:0000313" key="2">
    <source>
        <dbReference type="EMBL" id="SFA62536.1"/>
    </source>
</evidence>
<name>A0A1I0UH00_9NOCA</name>
<dbReference type="Proteomes" id="UP000182054">
    <property type="component" value="Unassembled WGS sequence"/>
</dbReference>
<accession>A0A1I0UH00</accession>
<dbReference type="AlphaFoldDB" id="A0A1I0UH00"/>
<feature type="region of interest" description="Disordered" evidence="1">
    <location>
        <begin position="1"/>
        <end position="56"/>
    </location>
</feature>
<dbReference type="EMBL" id="FOJN01000023">
    <property type="protein sequence ID" value="SFA62536.1"/>
    <property type="molecule type" value="Genomic_DNA"/>
</dbReference>
<sequence>MPKNTGHGSRTAREAVAASRGTVPDGAFALRASSVGKFTEQRKSGGRLTSAAKQNR</sequence>
<evidence type="ECO:0000256" key="1">
    <source>
        <dbReference type="SAM" id="MobiDB-lite"/>
    </source>
</evidence>